<dbReference type="Proteomes" id="UP000321204">
    <property type="component" value="Chromosome"/>
</dbReference>
<proteinExistence type="inferred from homology"/>
<keyword evidence="5" id="KW-1185">Reference proteome</keyword>
<name>A0A5B8UNM2_9BACT</name>
<dbReference type="PANTHER" id="PTHR43575">
    <property type="entry name" value="PROTEIN ABCI7, CHLOROPLASTIC"/>
    <property type="match status" value="1"/>
</dbReference>
<dbReference type="GO" id="GO:0016226">
    <property type="term" value="P:iron-sulfur cluster assembly"/>
    <property type="evidence" value="ECO:0007669"/>
    <property type="project" value="InterPro"/>
</dbReference>
<dbReference type="Pfam" id="PF01458">
    <property type="entry name" value="SUFBD_core"/>
    <property type="match status" value="1"/>
</dbReference>
<dbReference type="NCBIfam" id="TIGR01981">
    <property type="entry name" value="sufD"/>
    <property type="match status" value="1"/>
</dbReference>
<sequence length="444" mass="49531">MSTIETIKEKFQQLQSSNGHSPLTSLEQSAFHTFDTLGLPTVKNEEWKYTRISGVFNKEYAFNPESNRSAFAAGELAEIRLPGHEAANELVFVNGVYNASLSTVRSASLNLLSLEEAAKNEYREIVQQHLGHSSKYIKDGIHALNTAFLQEGVFVFVKKGKVVEHPVYIYNVADARTTNVLSQPRSLIYIGENAQLQIAETYVTLGVCESFTNQVTEVVIEKDAIVEYYKIQNDAAHSSQVNTTHIRQVGKSLVNTVTISLNGGIVRNNLNIAMEAEYAESHFYGLYFLKGTSHVDNHTVVDNVKPNCLSNELYKGIVDDKGTAVFNGKIFVQKDAQKTNAFQSNKNILLSENATVNTKPQLEIYADDVKCSHGCTVGQLDEESLFYMRSRGISEKAAKSLLVHAFALDVLEHIKLEPIREYVDHIITERLQVKTTNEVSVSEE</sequence>
<gene>
    <name evidence="4" type="primary">sufD</name>
    <name evidence="4" type="ORF">FSB75_19755</name>
</gene>
<feature type="domain" description="SUF system FeS cluster assembly SufBD core" evidence="2">
    <location>
        <begin position="178"/>
        <end position="406"/>
    </location>
</feature>
<dbReference type="InterPro" id="IPR045595">
    <property type="entry name" value="SufBD_N"/>
</dbReference>
<dbReference type="OrthoDB" id="9768262at2"/>
<dbReference type="SUPFAM" id="SSF101960">
    <property type="entry name" value="Stabilizer of iron transporter SufD"/>
    <property type="match status" value="1"/>
</dbReference>
<dbReference type="RefSeq" id="WP_146790997.1">
    <property type="nucleotide sequence ID" value="NZ_BAABIO010000003.1"/>
</dbReference>
<evidence type="ECO:0000256" key="1">
    <source>
        <dbReference type="ARBA" id="ARBA00043967"/>
    </source>
</evidence>
<reference evidence="4 5" key="1">
    <citation type="journal article" date="2015" name="Int. J. Syst. Evol. Microbiol.">
        <title>Flavisolibacter ginsenosidimutans sp. nov., with ginsenoside-converting activity isolated from soil used for cultivating ginseng.</title>
        <authorList>
            <person name="Zhao Y."/>
            <person name="Liu Q."/>
            <person name="Kang M.S."/>
            <person name="Jin F."/>
            <person name="Yu H."/>
            <person name="Im W.T."/>
        </authorList>
    </citation>
    <scope>NUCLEOTIDE SEQUENCE [LARGE SCALE GENOMIC DNA]</scope>
    <source>
        <strain evidence="4 5">Gsoil 636</strain>
    </source>
</reference>
<dbReference type="KEGG" id="fgg:FSB75_19755"/>
<comment type="similarity">
    <text evidence="1">Belongs to the iron-sulfur cluster assembly SufBD family.</text>
</comment>
<dbReference type="InterPro" id="IPR011542">
    <property type="entry name" value="SUF_FeS_clus_asmbl_SufD"/>
</dbReference>
<evidence type="ECO:0000313" key="5">
    <source>
        <dbReference type="Proteomes" id="UP000321204"/>
    </source>
</evidence>
<evidence type="ECO:0000259" key="2">
    <source>
        <dbReference type="Pfam" id="PF01458"/>
    </source>
</evidence>
<dbReference type="InterPro" id="IPR037284">
    <property type="entry name" value="SUF_FeS_clus_asmbl_SufBD_sf"/>
</dbReference>
<dbReference type="AlphaFoldDB" id="A0A5B8UNM2"/>
<evidence type="ECO:0000259" key="3">
    <source>
        <dbReference type="Pfam" id="PF19295"/>
    </source>
</evidence>
<feature type="domain" description="SUF system FeS cluster assembly SufBD N-terminal" evidence="3">
    <location>
        <begin position="16"/>
        <end position="168"/>
    </location>
</feature>
<accession>A0A5B8UNM2</accession>
<evidence type="ECO:0000313" key="4">
    <source>
        <dbReference type="EMBL" id="QEC58046.1"/>
    </source>
</evidence>
<dbReference type="Pfam" id="PF19295">
    <property type="entry name" value="SufBD_N"/>
    <property type="match status" value="1"/>
</dbReference>
<protein>
    <submittedName>
        <fullName evidence="4">Fe-S cluster assembly protein SufD</fullName>
    </submittedName>
</protein>
<organism evidence="4 5">
    <name type="scientific">Flavisolibacter ginsenosidimutans</name>
    <dbReference type="NCBI Taxonomy" id="661481"/>
    <lineage>
        <taxon>Bacteria</taxon>
        <taxon>Pseudomonadati</taxon>
        <taxon>Bacteroidota</taxon>
        <taxon>Chitinophagia</taxon>
        <taxon>Chitinophagales</taxon>
        <taxon>Chitinophagaceae</taxon>
        <taxon>Flavisolibacter</taxon>
    </lineage>
</organism>
<dbReference type="EMBL" id="CP042433">
    <property type="protein sequence ID" value="QEC58046.1"/>
    <property type="molecule type" value="Genomic_DNA"/>
</dbReference>
<dbReference type="PANTHER" id="PTHR43575:SF1">
    <property type="entry name" value="PROTEIN ABCI7, CHLOROPLASTIC"/>
    <property type="match status" value="1"/>
</dbReference>
<dbReference type="InterPro" id="IPR000825">
    <property type="entry name" value="SUF_FeS_clus_asmbl_SufBD_core"/>
</dbReference>
<dbReference type="InterPro" id="IPR055346">
    <property type="entry name" value="Fe-S_cluster_assembly_SufBD"/>
</dbReference>